<dbReference type="PANTHER" id="PTHR37534">
    <property type="entry name" value="TRANSCRIPTIONAL ACTIVATOR PROTEIN UGA3"/>
    <property type="match status" value="1"/>
</dbReference>
<proteinExistence type="predicted"/>
<keyword evidence="1" id="KW-0539">Nucleus</keyword>
<dbReference type="AlphaFoldDB" id="A0AA40F8X8"/>
<dbReference type="SMART" id="SM00066">
    <property type="entry name" value="GAL4"/>
    <property type="match status" value="1"/>
</dbReference>
<gene>
    <name evidence="3" type="ORF">B0T18DRAFT_313897</name>
</gene>
<dbReference type="InterPro" id="IPR001138">
    <property type="entry name" value="Zn2Cys6_DnaBD"/>
</dbReference>
<name>A0AA40F8X8_9PEZI</name>
<evidence type="ECO:0000256" key="1">
    <source>
        <dbReference type="ARBA" id="ARBA00023242"/>
    </source>
</evidence>
<comment type="caution">
    <text evidence="3">The sequence shown here is derived from an EMBL/GenBank/DDBJ whole genome shotgun (WGS) entry which is preliminary data.</text>
</comment>
<sequence>MRQRKACIQCTRSKRKCDKTTPACKRCIERNDTCEYDSFPRRPALVDDNITASTSPLDTQPWDPSLPLSPTSLPGTYPSLLPDIPSFLLPSPDPSQLTTTIPPPASPPTWFLHPPTFTVQHGVPPPPPFLPAGVGAAALPHFISTLQSWLLRWSTTLHSPFIHRHAFAHPLPTTNSTLPPAIQDALTTLIAYHAATPATKPTVLEILTDRAERLVAAAAVAVIPLDVRGHLARTLALLVYQVVTLFDGDVRARSMAEERGDVLVAWAAEMLERVKGECAGEGGGAGEDFVATWEGGDGEAGWRAWVVVESVRRLFLMGNYVQSVYTTVKSGWSVCPGGLAFTAGEGLWEEMTGWRWRRRVEELHRGKGVLLVRSMEAYRVMMERESGEVDEFTRAVLEIGYGLEAVERWVREGKVAFQG</sequence>
<dbReference type="PROSITE" id="PS50048">
    <property type="entry name" value="ZN2_CY6_FUNGAL_2"/>
    <property type="match status" value="1"/>
</dbReference>
<protein>
    <recommendedName>
        <fullName evidence="2">Zn(2)-C6 fungal-type domain-containing protein</fullName>
    </recommendedName>
</protein>
<dbReference type="SUPFAM" id="SSF57701">
    <property type="entry name" value="Zn2/Cys6 DNA-binding domain"/>
    <property type="match status" value="1"/>
</dbReference>
<dbReference type="GO" id="GO:0000981">
    <property type="term" value="F:DNA-binding transcription factor activity, RNA polymerase II-specific"/>
    <property type="evidence" value="ECO:0007669"/>
    <property type="project" value="InterPro"/>
</dbReference>
<evidence type="ECO:0000313" key="4">
    <source>
        <dbReference type="Proteomes" id="UP001172155"/>
    </source>
</evidence>
<dbReference type="Gene3D" id="4.10.240.10">
    <property type="entry name" value="Zn(2)-C6 fungal-type DNA-binding domain"/>
    <property type="match status" value="1"/>
</dbReference>
<feature type="domain" description="Zn(2)-C6 fungal-type" evidence="2">
    <location>
        <begin position="6"/>
        <end position="36"/>
    </location>
</feature>
<keyword evidence="4" id="KW-1185">Reference proteome</keyword>
<accession>A0AA40F8X8</accession>
<organism evidence="3 4">
    <name type="scientific">Schizothecium vesticola</name>
    <dbReference type="NCBI Taxonomy" id="314040"/>
    <lineage>
        <taxon>Eukaryota</taxon>
        <taxon>Fungi</taxon>
        <taxon>Dikarya</taxon>
        <taxon>Ascomycota</taxon>
        <taxon>Pezizomycotina</taxon>
        <taxon>Sordariomycetes</taxon>
        <taxon>Sordariomycetidae</taxon>
        <taxon>Sordariales</taxon>
        <taxon>Schizotheciaceae</taxon>
        <taxon>Schizothecium</taxon>
    </lineage>
</organism>
<dbReference type="InterPro" id="IPR036864">
    <property type="entry name" value="Zn2-C6_fun-type_DNA-bd_sf"/>
</dbReference>
<dbReference type="GO" id="GO:0008270">
    <property type="term" value="F:zinc ion binding"/>
    <property type="evidence" value="ECO:0007669"/>
    <property type="project" value="InterPro"/>
</dbReference>
<dbReference type="Pfam" id="PF00172">
    <property type="entry name" value="Zn_clus"/>
    <property type="match status" value="1"/>
</dbReference>
<dbReference type="EMBL" id="JAUKUD010000001">
    <property type="protein sequence ID" value="KAK0752886.1"/>
    <property type="molecule type" value="Genomic_DNA"/>
</dbReference>
<dbReference type="CDD" id="cd00067">
    <property type="entry name" value="GAL4"/>
    <property type="match status" value="1"/>
</dbReference>
<dbReference type="Proteomes" id="UP001172155">
    <property type="component" value="Unassembled WGS sequence"/>
</dbReference>
<dbReference type="PANTHER" id="PTHR37534:SF46">
    <property type="entry name" value="ZN(II)2CYS6 TRANSCRIPTION FACTOR (EUROFUNG)"/>
    <property type="match status" value="1"/>
</dbReference>
<dbReference type="PROSITE" id="PS00463">
    <property type="entry name" value="ZN2_CY6_FUNGAL_1"/>
    <property type="match status" value="1"/>
</dbReference>
<reference evidence="3" key="1">
    <citation type="submission" date="2023-06" db="EMBL/GenBank/DDBJ databases">
        <title>Genome-scale phylogeny and comparative genomics of the fungal order Sordariales.</title>
        <authorList>
            <consortium name="Lawrence Berkeley National Laboratory"/>
            <person name="Hensen N."/>
            <person name="Bonometti L."/>
            <person name="Westerberg I."/>
            <person name="Brannstrom I.O."/>
            <person name="Guillou S."/>
            <person name="Cros-Aarteil S."/>
            <person name="Calhoun S."/>
            <person name="Haridas S."/>
            <person name="Kuo A."/>
            <person name="Mondo S."/>
            <person name="Pangilinan J."/>
            <person name="Riley R."/>
            <person name="LaButti K."/>
            <person name="Andreopoulos B."/>
            <person name="Lipzen A."/>
            <person name="Chen C."/>
            <person name="Yanf M."/>
            <person name="Daum C."/>
            <person name="Ng V."/>
            <person name="Clum A."/>
            <person name="Steindorff A."/>
            <person name="Ohm R."/>
            <person name="Martin F."/>
            <person name="Silar P."/>
            <person name="Natvig D."/>
            <person name="Lalanne C."/>
            <person name="Gautier V."/>
            <person name="Ament-velasquez S.L."/>
            <person name="Kruys A."/>
            <person name="Hutchinson M.I."/>
            <person name="Powell A.J."/>
            <person name="Barry K."/>
            <person name="Miller A.N."/>
            <person name="Grigoriev I.V."/>
            <person name="Debuchy R."/>
            <person name="Gladieux P."/>
            <person name="Thoren M.H."/>
            <person name="Johannesson H."/>
        </authorList>
    </citation>
    <scope>NUCLEOTIDE SEQUENCE</scope>
    <source>
        <strain evidence="3">SMH3187-1</strain>
    </source>
</reference>
<evidence type="ECO:0000259" key="2">
    <source>
        <dbReference type="PROSITE" id="PS50048"/>
    </source>
</evidence>
<evidence type="ECO:0000313" key="3">
    <source>
        <dbReference type="EMBL" id="KAK0752886.1"/>
    </source>
</evidence>